<comment type="subcellular location">
    <subcellularLocation>
        <location evidence="1">Membrane</location>
        <topology evidence="1">Multi-pass membrane protein</topology>
    </subcellularLocation>
</comment>
<accession>A0A9P7B015</accession>
<dbReference type="Pfam" id="PF01544">
    <property type="entry name" value="CorA"/>
    <property type="match status" value="1"/>
</dbReference>
<evidence type="ECO:0000256" key="1">
    <source>
        <dbReference type="ARBA" id="ARBA00004141"/>
    </source>
</evidence>
<reference evidence="7" key="1">
    <citation type="submission" date="2019-07" db="EMBL/GenBank/DDBJ databases">
        <title>Hyphodiscus hymeniophilus genome sequencing and assembly.</title>
        <authorList>
            <person name="Kramer G."/>
            <person name="Nodwell J."/>
        </authorList>
    </citation>
    <scope>NUCLEOTIDE SEQUENCE</scope>
    <source>
        <strain evidence="7">ATCC 34498</strain>
    </source>
</reference>
<gene>
    <name evidence="7" type="ORF">D0Z07_2142</name>
</gene>
<keyword evidence="3 6" id="KW-1133">Transmembrane helix</keyword>
<evidence type="ECO:0000256" key="5">
    <source>
        <dbReference type="SAM" id="MobiDB-lite"/>
    </source>
</evidence>
<dbReference type="GO" id="GO:0016020">
    <property type="term" value="C:membrane"/>
    <property type="evidence" value="ECO:0007669"/>
    <property type="project" value="UniProtKB-SubCell"/>
</dbReference>
<keyword evidence="8" id="KW-1185">Reference proteome</keyword>
<dbReference type="InterPro" id="IPR002523">
    <property type="entry name" value="MgTranspt_CorA/ZnTranspt_ZntB"/>
</dbReference>
<dbReference type="GO" id="GO:0046873">
    <property type="term" value="F:metal ion transmembrane transporter activity"/>
    <property type="evidence" value="ECO:0007669"/>
    <property type="project" value="InterPro"/>
</dbReference>
<evidence type="ECO:0000313" key="8">
    <source>
        <dbReference type="Proteomes" id="UP000785200"/>
    </source>
</evidence>
<evidence type="ECO:0000256" key="3">
    <source>
        <dbReference type="ARBA" id="ARBA00022989"/>
    </source>
</evidence>
<proteinExistence type="predicted"/>
<keyword evidence="2 6" id="KW-0812">Transmembrane</keyword>
<feature type="region of interest" description="Disordered" evidence="5">
    <location>
        <begin position="1"/>
        <end position="27"/>
    </location>
</feature>
<evidence type="ECO:0000313" key="7">
    <source>
        <dbReference type="EMBL" id="KAG0651645.1"/>
    </source>
</evidence>
<keyword evidence="4 6" id="KW-0472">Membrane</keyword>
<dbReference type="OrthoDB" id="5286874at2759"/>
<evidence type="ECO:0000256" key="4">
    <source>
        <dbReference type="ARBA" id="ARBA00023136"/>
    </source>
</evidence>
<sequence>MASSNRKSTSSSQVDPNLLSSPPRSQTIDVIEHRIDAGLDSIKPSKKNRTTQLSLQEWEQRSQRQPYHDYVHRLVGAGWDNLSDLDQYLRTAPVQEPGLIISVLDIGHGMEGLKKKRWPDMNSEVELKDFMSKKRGFDVKVRLYLAEYADRPATCVIEALGSGLKLDPRFFSSSIHSHGHVFTPSQRHRAPYTVLGFGVLDSSTPRKTDAEKFKVLIYIQPDEHGDGWTGVILFSSHTKINLSPRIVTDPPPFQSQLPPPKRLEPASFRELYIQSFEFIDLEQATKSPFYAVANVFRLNCFCWNQIITAIREEDHRTGGISDTTIGHAEEIKKSLSVVDRAGSLGWRGSDEQITKDTQHEMVEDFSHLVDQTELLWQTRDKMASIRATKSEARWNSLTNAFTYLFAPVTIITGVYGMNVSQISGSSTNPNIWQFFVAVAVFNAAVVVALAMWYWVSIQLRHGRSAGLKEVLGFAVGAQSMK</sequence>
<dbReference type="EMBL" id="VNKQ01000004">
    <property type="protein sequence ID" value="KAG0651645.1"/>
    <property type="molecule type" value="Genomic_DNA"/>
</dbReference>
<dbReference type="Gene3D" id="1.20.58.340">
    <property type="entry name" value="Magnesium transport protein CorA, transmembrane region"/>
    <property type="match status" value="1"/>
</dbReference>
<name>A0A9P7B015_9HELO</name>
<evidence type="ECO:0000256" key="2">
    <source>
        <dbReference type="ARBA" id="ARBA00022692"/>
    </source>
</evidence>
<feature type="transmembrane region" description="Helical" evidence="6">
    <location>
        <begin position="431"/>
        <end position="455"/>
    </location>
</feature>
<feature type="transmembrane region" description="Helical" evidence="6">
    <location>
        <begin position="400"/>
        <end position="419"/>
    </location>
</feature>
<dbReference type="AlphaFoldDB" id="A0A9P7B015"/>
<feature type="region of interest" description="Disordered" evidence="5">
    <location>
        <begin position="39"/>
        <end position="58"/>
    </location>
</feature>
<organism evidence="7 8">
    <name type="scientific">Hyphodiscus hymeniophilus</name>
    <dbReference type="NCBI Taxonomy" id="353542"/>
    <lineage>
        <taxon>Eukaryota</taxon>
        <taxon>Fungi</taxon>
        <taxon>Dikarya</taxon>
        <taxon>Ascomycota</taxon>
        <taxon>Pezizomycotina</taxon>
        <taxon>Leotiomycetes</taxon>
        <taxon>Helotiales</taxon>
        <taxon>Hyphodiscaceae</taxon>
        <taxon>Hyphodiscus</taxon>
    </lineage>
</organism>
<comment type="caution">
    <text evidence="7">The sequence shown here is derived from an EMBL/GenBank/DDBJ whole genome shotgun (WGS) entry which is preliminary data.</text>
</comment>
<dbReference type="SUPFAM" id="SSF144083">
    <property type="entry name" value="Magnesium transport protein CorA, transmembrane region"/>
    <property type="match status" value="1"/>
</dbReference>
<dbReference type="InterPro" id="IPR045863">
    <property type="entry name" value="CorA_TM1_TM2"/>
</dbReference>
<evidence type="ECO:0000256" key="6">
    <source>
        <dbReference type="SAM" id="Phobius"/>
    </source>
</evidence>
<protein>
    <submittedName>
        <fullName evidence="7">Uncharacterized protein</fullName>
    </submittedName>
</protein>
<dbReference type="Proteomes" id="UP000785200">
    <property type="component" value="Unassembled WGS sequence"/>
</dbReference>